<keyword evidence="7" id="KW-1185">Reference proteome</keyword>
<dbReference type="InterPro" id="IPR036390">
    <property type="entry name" value="WH_DNA-bd_sf"/>
</dbReference>
<keyword evidence="2" id="KW-0238">DNA-binding</keyword>
<evidence type="ECO:0000313" key="6">
    <source>
        <dbReference type="EMBL" id="GHA01879.1"/>
    </source>
</evidence>
<dbReference type="GO" id="GO:0003677">
    <property type="term" value="F:DNA binding"/>
    <property type="evidence" value="ECO:0007669"/>
    <property type="project" value="UniProtKB-KW"/>
</dbReference>
<evidence type="ECO:0000259" key="4">
    <source>
        <dbReference type="PROSITE" id="PS50042"/>
    </source>
</evidence>
<keyword evidence="1" id="KW-0805">Transcription regulation</keyword>
<reference evidence="6" key="2">
    <citation type="submission" date="2020-09" db="EMBL/GenBank/DDBJ databases">
        <authorList>
            <person name="Sun Q."/>
            <person name="Kim S."/>
        </authorList>
    </citation>
    <scope>NUCLEOTIDE SEQUENCE</scope>
    <source>
        <strain evidence="6">KCTC 12711</strain>
    </source>
</reference>
<proteinExistence type="predicted"/>
<sequence length="254" mass="28989">MFIRSDWECFKPDNEEEWRIMSNDALANFAIIRDCLWFTNLPEIALKVLASRAYRKRYRDDQFLYRVGERQTNLFCVLSGRIRVNVTGLRGQEFVLANLSEGAWLGEAAIAGNQSRMLAVRVDMPAEMLVLPAAAVVEVANAYPLVYRNLFNDTMNRSGMVYELFAGILFLSLKARLAGRILWLAEQYGETTEAGLEIKTKLSQTDLANMTMGSRQRVNKTLRAWTTEGVLGRDGGHYVIYNIAGLYRDFMHEH</sequence>
<dbReference type="Gene3D" id="1.10.10.10">
    <property type="entry name" value="Winged helix-like DNA-binding domain superfamily/Winged helix DNA-binding domain"/>
    <property type="match status" value="1"/>
</dbReference>
<protein>
    <recommendedName>
        <fullName evidence="8">Crp/Fnr family transcriptional regulator</fullName>
    </recommendedName>
</protein>
<evidence type="ECO:0000256" key="1">
    <source>
        <dbReference type="ARBA" id="ARBA00023015"/>
    </source>
</evidence>
<dbReference type="InterPro" id="IPR036388">
    <property type="entry name" value="WH-like_DNA-bd_sf"/>
</dbReference>
<accession>A0A918RKQ1</accession>
<evidence type="ECO:0008006" key="8">
    <source>
        <dbReference type="Google" id="ProtNLM"/>
    </source>
</evidence>
<evidence type="ECO:0000256" key="3">
    <source>
        <dbReference type="ARBA" id="ARBA00023163"/>
    </source>
</evidence>
<dbReference type="InterPro" id="IPR018490">
    <property type="entry name" value="cNMP-bd_dom_sf"/>
</dbReference>
<dbReference type="InterPro" id="IPR014710">
    <property type="entry name" value="RmlC-like_jellyroll"/>
</dbReference>
<feature type="domain" description="Cyclic nucleotide-binding" evidence="4">
    <location>
        <begin position="37"/>
        <end position="157"/>
    </location>
</feature>
<dbReference type="SUPFAM" id="SSF51206">
    <property type="entry name" value="cAMP-binding domain-like"/>
    <property type="match status" value="1"/>
</dbReference>
<dbReference type="SUPFAM" id="SSF46785">
    <property type="entry name" value="Winged helix' DNA-binding domain"/>
    <property type="match status" value="1"/>
</dbReference>
<keyword evidence="3" id="KW-0804">Transcription</keyword>
<dbReference type="RefSeq" id="WP_189398780.1">
    <property type="nucleotide sequence ID" value="NZ_BMXA01000001.1"/>
</dbReference>
<dbReference type="SMART" id="SM00100">
    <property type="entry name" value="cNMP"/>
    <property type="match status" value="1"/>
</dbReference>
<dbReference type="Pfam" id="PF00027">
    <property type="entry name" value="cNMP_binding"/>
    <property type="match status" value="1"/>
</dbReference>
<gene>
    <name evidence="6" type="ORF">GCM10008090_08860</name>
</gene>
<dbReference type="AlphaFoldDB" id="A0A918RKQ1"/>
<dbReference type="SMART" id="SM00419">
    <property type="entry name" value="HTH_CRP"/>
    <property type="match status" value="1"/>
</dbReference>
<dbReference type="Proteomes" id="UP000614811">
    <property type="component" value="Unassembled WGS sequence"/>
</dbReference>
<dbReference type="Pfam" id="PF13545">
    <property type="entry name" value="HTH_Crp_2"/>
    <property type="match status" value="1"/>
</dbReference>
<organism evidence="6 7">
    <name type="scientific">Arenicella chitinivorans</name>
    <dbReference type="NCBI Taxonomy" id="1329800"/>
    <lineage>
        <taxon>Bacteria</taxon>
        <taxon>Pseudomonadati</taxon>
        <taxon>Pseudomonadota</taxon>
        <taxon>Gammaproteobacteria</taxon>
        <taxon>Arenicellales</taxon>
        <taxon>Arenicellaceae</taxon>
        <taxon>Arenicella</taxon>
    </lineage>
</organism>
<dbReference type="InterPro" id="IPR000595">
    <property type="entry name" value="cNMP-bd_dom"/>
</dbReference>
<dbReference type="Gene3D" id="2.60.120.10">
    <property type="entry name" value="Jelly Rolls"/>
    <property type="match status" value="1"/>
</dbReference>
<evidence type="ECO:0000256" key="2">
    <source>
        <dbReference type="ARBA" id="ARBA00023125"/>
    </source>
</evidence>
<dbReference type="InterPro" id="IPR012318">
    <property type="entry name" value="HTH_CRP"/>
</dbReference>
<dbReference type="EMBL" id="BMXA01000001">
    <property type="protein sequence ID" value="GHA01879.1"/>
    <property type="molecule type" value="Genomic_DNA"/>
</dbReference>
<feature type="domain" description="HTH crp-type" evidence="5">
    <location>
        <begin position="171"/>
        <end position="244"/>
    </location>
</feature>
<evidence type="ECO:0000259" key="5">
    <source>
        <dbReference type="PROSITE" id="PS51063"/>
    </source>
</evidence>
<dbReference type="PROSITE" id="PS50042">
    <property type="entry name" value="CNMP_BINDING_3"/>
    <property type="match status" value="1"/>
</dbReference>
<dbReference type="PROSITE" id="PS51063">
    <property type="entry name" value="HTH_CRP_2"/>
    <property type="match status" value="1"/>
</dbReference>
<comment type="caution">
    <text evidence="6">The sequence shown here is derived from an EMBL/GenBank/DDBJ whole genome shotgun (WGS) entry which is preliminary data.</text>
</comment>
<dbReference type="GO" id="GO:0006355">
    <property type="term" value="P:regulation of DNA-templated transcription"/>
    <property type="evidence" value="ECO:0007669"/>
    <property type="project" value="InterPro"/>
</dbReference>
<dbReference type="CDD" id="cd00038">
    <property type="entry name" value="CAP_ED"/>
    <property type="match status" value="1"/>
</dbReference>
<evidence type="ECO:0000313" key="7">
    <source>
        <dbReference type="Proteomes" id="UP000614811"/>
    </source>
</evidence>
<name>A0A918RKQ1_9GAMM</name>
<reference evidence="6" key="1">
    <citation type="journal article" date="2014" name="Int. J. Syst. Evol. Microbiol.">
        <title>Complete genome sequence of Corynebacterium casei LMG S-19264T (=DSM 44701T), isolated from a smear-ripened cheese.</title>
        <authorList>
            <consortium name="US DOE Joint Genome Institute (JGI-PGF)"/>
            <person name="Walter F."/>
            <person name="Albersmeier A."/>
            <person name="Kalinowski J."/>
            <person name="Ruckert C."/>
        </authorList>
    </citation>
    <scope>NUCLEOTIDE SEQUENCE</scope>
    <source>
        <strain evidence="6">KCTC 12711</strain>
    </source>
</reference>